<dbReference type="InterPro" id="IPR007180">
    <property type="entry name" value="DUF382"/>
</dbReference>
<feature type="domain" description="PSP proline-rich" evidence="2">
    <location>
        <begin position="303"/>
        <end position="356"/>
    </location>
</feature>
<protein>
    <recommendedName>
        <fullName evidence="2">PSP proline-rich domain-containing protein</fullName>
    </recommendedName>
</protein>
<feature type="compositionally biased region" description="Basic residues" evidence="1">
    <location>
        <begin position="28"/>
        <end position="44"/>
    </location>
</feature>
<dbReference type="OrthoDB" id="10260794at2759"/>
<feature type="region of interest" description="Disordered" evidence="1">
    <location>
        <begin position="408"/>
        <end position="454"/>
    </location>
</feature>
<dbReference type="InterPro" id="IPR006568">
    <property type="entry name" value="PSP_pro-rich"/>
</dbReference>
<dbReference type="Proteomes" id="UP000266673">
    <property type="component" value="Unassembled WGS sequence"/>
</dbReference>
<feature type="compositionally biased region" description="Acidic residues" evidence="1">
    <location>
        <begin position="135"/>
        <end position="146"/>
    </location>
</feature>
<feature type="compositionally biased region" description="Polar residues" evidence="1">
    <location>
        <begin position="48"/>
        <end position="67"/>
    </location>
</feature>
<dbReference type="PANTHER" id="PTHR12785">
    <property type="entry name" value="SPLICING FACTOR 3B"/>
    <property type="match status" value="1"/>
</dbReference>
<feature type="compositionally biased region" description="Basic and acidic residues" evidence="1">
    <location>
        <begin position="114"/>
        <end position="134"/>
    </location>
</feature>
<dbReference type="Pfam" id="PF04046">
    <property type="entry name" value="PSP"/>
    <property type="match status" value="1"/>
</dbReference>
<evidence type="ECO:0000256" key="1">
    <source>
        <dbReference type="SAM" id="MobiDB-lite"/>
    </source>
</evidence>
<keyword evidence="4" id="KW-1185">Reference proteome</keyword>
<dbReference type="PANTHER" id="PTHR12785:SF6">
    <property type="entry name" value="SPLICING FACTOR 3B SUBUNIT 2"/>
    <property type="match status" value="1"/>
</dbReference>
<feature type="region of interest" description="Disordered" evidence="1">
    <location>
        <begin position="1"/>
        <end position="75"/>
    </location>
</feature>
<dbReference type="EMBL" id="QKWP01003295">
    <property type="protein sequence ID" value="RIB01159.1"/>
    <property type="molecule type" value="Genomic_DNA"/>
</dbReference>
<dbReference type="SMART" id="SM00581">
    <property type="entry name" value="PSP"/>
    <property type="match status" value="1"/>
</dbReference>
<dbReference type="Pfam" id="PF04037">
    <property type="entry name" value="DUF382"/>
    <property type="match status" value="1"/>
</dbReference>
<name>A0A397TXL5_9GLOM</name>
<evidence type="ECO:0000313" key="4">
    <source>
        <dbReference type="Proteomes" id="UP000266673"/>
    </source>
</evidence>
<reference evidence="3 4" key="1">
    <citation type="submission" date="2018-06" db="EMBL/GenBank/DDBJ databases">
        <title>Comparative genomics reveals the genomic features of Rhizophagus irregularis, R. cerebriforme, R. diaphanum and Gigaspora rosea, and their symbiotic lifestyle signature.</title>
        <authorList>
            <person name="Morin E."/>
            <person name="San Clemente H."/>
            <person name="Chen E.C.H."/>
            <person name="De La Providencia I."/>
            <person name="Hainaut M."/>
            <person name="Kuo A."/>
            <person name="Kohler A."/>
            <person name="Murat C."/>
            <person name="Tang N."/>
            <person name="Roy S."/>
            <person name="Loubradou J."/>
            <person name="Henrissat B."/>
            <person name="Grigoriev I.V."/>
            <person name="Corradi N."/>
            <person name="Roux C."/>
            <person name="Martin F.M."/>
        </authorList>
    </citation>
    <scope>NUCLEOTIDE SEQUENCE [LARGE SCALE GENOMIC DNA]</scope>
    <source>
        <strain evidence="3 4">DAOM 194757</strain>
    </source>
</reference>
<evidence type="ECO:0000259" key="2">
    <source>
        <dbReference type="SMART" id="SM00581"/>
    </source>
</evidence>
<feature type="compositionally biased region" description="Basic and acidic residues" evidence="1">
    <location>
        <begin position="578"/>
        <end position="593"/>
    </location>
</feature>
<dbReference type="STRING" id="44941.A0A397TXL5"/>
<gene>
    <name evidence="3" type="ORF">C2G38_2231719</name>
</gene>
<feature type="region of interest" description="Disordered" evidence="1">
    <location>
        <begin position="571"/>
        <end position="628"/>
    </location>
</feature>
<proteinExistence type="predicted"/>
<organism evidence="3 4">
    <name type="scientific">Gigaspora rosea</name>
    <dbReference type="NCBI Taxonomy" id="44941"/>
    <lineage>
        <taxon>Eukaryota</taxon>
        <taxon>Fungi</taxon>
        <taxon>Fungi incertae sedis</taxon>
        <taxon>Mucoromycota</taxon>
        <taxon>Glomeromycotina</taxon>
        <taxon>Glomeromycetes</taxon>
        <taxon>Diversisporales</taxon>
        <taxon>Gigasporaceae</taxon>
        <taxon>Gigaspora</taxon>
    </lineage>
</organism>
<evidence type="ECO:0000313" key="3">
    <source>
        <dbReference type="EMBL" id="RIB01159.1"/>
    </source>
</evidence>
<sequence length="628" mass="70443">MAAEKKIEAEDVVNSKSGVSNDELNQKTLKKPHVKNKRRKKKKNDSKTSGATTQDKSVSNNTENGKSSEIDDAENVEIEYVLQPLDVTNDPYYEEFSKVFAHFQITQDETEVKSEIKEEKNETLKTQNEIRMKDSDEDSENESEEEKQEKVSKKKLKKMNRLSVAQLKQLVKRPEVVEWVDVTAADPKLLVSLKAYRNTVPVPQHWSQKRKYLQGKRGIEKPAFDLPDFIKDTGIMEMREAVKEKEDAAKLKQKTRERVQPKMGKLDIDYQKLHDAFFRFQSKPKLTIHGELYYEGKEFETKLKEKKPGQLSEELKAALNMPPLAPPPWLIAMQRYGPPPSYPNLKIPGLNAPIPEGAQWGFHPGGWGKPPVDEYNRPLYGDVFGTYQQEIPSDIVQPIERSLWGELEAEEGESDEEEEAEEEEEIGEDESSSTKALQEGLATPSGISSVPSGLETPEYIELRKFQASTATQQTSALPSGLETPDIIELRKYTKSDEDEPKPLYTVLPQKDTNISGFMGSQHAYDLSAAATAGGAKGAKRKVVGTGIDVALDPSEMANLDEETLRAIFEEAQQANKPEGSREDFSDLVAEHASKQAKKRQKLADAKAAARDAGSGGSSTTKKYKDFKF</sequence>
<feature type="compositionally biased region" description="Polar residues" evidence="1">
    <location>
        <begin position="14"/>
        <end position="27"/>
    </location>
</feature>
<dbReference type="AlphaFoldDB" id="A0A397TXL5"/>
<dbReference type="InterPro" id="IPR052584">
    <property type="entry name" value="U2_snRNP_Complex_Component"/>
</dbReference>
<accession>A0A397TXL5</accession>
<feature type="compositionally biased region" description="Acidic residues" evidence="1">
    <location>
        <begin position="408"/>
        <end position="431"/>
    </location>
</feature>
<dbReference type="GO" id="GO:0005634">
    <property type="term" value="C:nucleus"/>
    <property type="evidence" value="ECO:0007669"/>
    <property type="project" value="InterPro"/>
</dbReference>
<comment type="caution">
    <text evidence="3">The sequence shown here is derived from an EMBL/GenBank/DDBJ whole genome shotgun (WGS) entry which is preliminary data.</text>
</comment>
<feature type="region of interest" description="Disordered" evidence="1">
    <location>
        <begin position="114"/>
        <end position="154"/>
    </location>
</feature>